<evidence type="ECO:0000256" key="1">
    <source>
        <dbReference type="ARBA" id="ARBA00007365"/>
    </source>
</evidence>
<keyword evidence="3 4" id="KW-0413">Isomerase</keyword>
<dbReference type="InterPro" id="IPR029000">
    <property type="entry name" value="Cyclophilin-like_dom_sf"/>
</dbReference>
<keyword evidence="4" id="KW-0732">Signal</keyword>
<evidence type="ECO:0000256" key="2">
    <source>
        <dbReference type="ARBA" id="ARBA00023110"/>
    </source>
</evidence>
<dbReference type="RefSeq" id="WP_013506695.1">
    <property type="nucleotide sequence ID" value="NC_014836.1"/>
</dbReference>
<dbReference type="GO" id="GO:0006457">
    <property type="term" value="P:protein folding"/>
    <property type="evidence" value="ECO:0007669"/>
    <property type="project" value="InterPro"/>
</dbReference>
<feature type="chain" id="PRO_5006524023" description="Peptidyl-prolyl cis-trans isomerase" evidence="4">
    <location>
        <begin position="20"/>
        <end position="285"/>
    </location>
</feature>
<dbReference type="InterPro" id="IPR002130">
    <property type="entry name" value="Cyclophilin-type_PPIase_dom"/>
</dbReference>
<dbReference type="EMBL" id="CP002432">
    <property type="protein sequence ID" value="ADU66815.1"/>
    <property type="molecule type" value="Genomic_DNA"/>
</dbReference>
<dbReference type="SUPFAM" id="SSF50891">
    <property type="entry name" value="Cyclophilin-like"/>
    <property type="match status" value="1"/>
</dbReference>
<feature type="domain" description="PPIase cyclophilin-type" evidence="5">
    <location>
        <begin position="39"/>
        <end position="263"/>
    </location>
</feature>
<reference evidence="6 7" key="1">
    <citation type="submission" date="2010-12" db="EMBL/GenBank/DDBJ databases">
        <title>Complete sequence of Desulfurispirillum indicum S5.</title>
        <authorList>
            <consortium name="US DOE Joint Genome Institute"/>
            <person name="Lucas S."/>
            <person name="Copeland A."/>
            <person name="Lapidus A."/>
            <person name="Cheng J.-F."/>
            <person name="Goodwin L."/>
            <person name="Pitluck S."/>
            <person name="Chertkov O."/>
            <person name="Held B."/>
            <person name="Detter J.C."/>
            <person name="Han C."/>
            <person name="Tapia R."/>
            <person name="Land M."/>
            <person name="Hauser L."/>
            <person name="Kyrpides N."/>
            <person name="Ivanova N."/>
            <person name="Mikhailova N."/>
            <person name="Haggblom M."/>
            <person name="Rauschenbach I."/>
            <person name="Bini E."/>
            <person name="Woyke T."/>
        </authorList>
    </citation>
    <scope>NUCLEOTIDE SEQUENCE [LARGE SCALE GENOMIC DNA]</scope>
    <source>
        <strain evidence="7">ATCC BAA-1389 / DSM 22839 / S5</strain>
    </source>
</reference>
<keyword evidence="7" id="KW-1185">Reference proteome</keyword>
<accession>E6W2Z0</accession>
<evidence type="ECO:0000313" key="7">
    <source>
        <dbReference type="Proteomes" id="UP000002572"/>
    </source>
</evidence>
<protein>
    <recommendedName>
        <fullName evidence="4">Peptidyl-prolyl cis-trans isomerase</fullName>
        <shortName evidence="4">PPIase</shortName>
        <ecNumber evidence="4">5.2.1.8</ecNumber>
    </recommendedName>
</protein>
<dbReference type="PRINTS" id="PR00153">
    <property type="entry name" value="CSAPPISMRASE"/>
</dbReference>
<dbReference type="Gene3D" id="2.40.100.10">
    <property type="entry name" value="Cyclophilin-like"/>
    <property type="match status" value="2"/>
</dbReference>
<dbReference type="InterPro" id="IPR020892">
    <property type="entry name" value="Cyclophilin-type_PPIase_CS"/>
</dbReference>
<comment type="catalytic activity">
    <reaction evidence="4">
        <text>[protein]-peptidylproline (omega=180) = [protein]-peptidylproline (omega=0)</text>
        <dbReference type="Rhea" id="RHEA:16237"/>
        <dbReference type="Rhea" id="RHEA-COMP:10747"/>
        <dbReference type="Rhea" id="RHEA-COMP:10748"/>
        <dbReference type="ChEBI" id="CHEBI:83833"/>
        <dbReference type="ChEBI" id="CHEBI:83834"/>
        <dbReference type="EC" id="5.2.1.8"/>
    </reaction>
</comment>
<comment type="similarity">
    <text evidence="1 4">Belongs to the cyclophilin-type PPIase family.</text>
</comment>
<dbReference type="KEGG" id="din:Selin_2095"/>
<dbReference type="Proteomes" id="UP000002572">
    <property type="component" value="Chromosome"/>
</dbReference>
<dbReference type="GO" id="GO:0003755">
    <property type="term" value="F:peptidyl-prolyl cis-trans isomerase activity"/>
    <property type="evidence" value="ECO:0007669"/>
    <property type="project" value="UniProtKB-UniRule"/>
</dbReference>
<organism evidence="6 7">
    <name type="scientific">Desulfurispirillum indicum (strain ATCC BAA-1389 / DSM 22839 / S5)</name>
    <dbReference type="NCBI Taxonomy" id="653733"/>
    <lineage>
        <taxon>Bacteria</taxon>
        <taxon>Pseudomonadati</taxon>
        <taxon>Chrysiogenota</taxon>
        <taxon>Chrysiogenia</taxon>
        <taxon>Chrysiogenales</taxon>
        <taxon>Chrysiogenaceae</taxon>
        <taxon>Desulfurispirillum</taxon>
    </lineage>
</organism>
<evidence type="ECO:0000259" key="5">
    <source>
        <dbReference type="PROSITE" id="PS50072"/>
    </source>
</evidence>
<gene>
    <name evidence="6" type="ordered locus">Selin_2095</name>
</gene>
<evidence type="ECO:0000256" key="3">
    <source>
        <dbReference type="ARBA" id="ARBA00023235"/>
    </source>
</evidence>
<dbReference type="InParanoid" id="E6W2Z0"/>
<evidence type="ECO:0000256" key="4">
    <source>
        <dbReference type="RuleBase" id="RU363019"/>
    </source>
</evidence>
<dbReference type="Pfam" id="PF00160">
    <property type="entry name" value="Pro_isomerase"/>
    <property type="match status" value="1"/>
</dbReference>
<evidence type="ECO:0000313" key="6">
    <source>
        <dbReference type="EMBL" id="ADU66815.1"/>
    </source>
</evidence>
<dbReference type="InterPro" id="IPR044666">
    <property type="entry name" value="Cyclophilin_A-like"/>
</dbReference>
<dbReference type="PANTHER" id="PTHR45625:SF4">
    <property type="entry name" value="PEPTIDYLPROLYL ISOMERASE DOMAIN AND WD REPEAT-CONTAINING PROTEIN 1"/>
    <property type="match status" value="1"/>
</dbReference>
<dbReference type="eggNOG" id="COG0652">
    <property type="taxonomic scope" value="Bacteria"/>
</dbReference>
<dbReference type="PROSITE" id="PS00170">
    <property type="entry name" value="CSA_PPIASE_1"/>
    <property type="match status" value="1"/>
</dbReference>
<dbReference type="HOGENOM" id="CLU_012062_16_3_0"/>
<dbReference type="AlphaFoldDB" id="E6W2Z0"/>
<dbReference type="CDD" id="cd00317">
    <property type="entry name" value="cyclophilin"/>
    <property type="match status" value="1"/>
</dbReference>
<dbReference type="STRING" id="653733.Selin_2095"/>
<comment type="function">
    <text evidence="4">PPIases accelerate the folding of proteins. It catalyzes the cis-trans isomerization of proline imidic peptide bonds in oligopeptides.</text>
</comment>
<keyword evidence="2 4" id="KW-0697">Rotamase</keyword>
<feature type="signal peptide" evidence="4">
    <location>
        <begin position="1"/>
        <end position="19"/>
    </location>
</feature>
<dbReference type="EC" id="5.2.1.8" evidence="4"/>
<dbReference type="PROSITE" id="PS50072">
    <property type="entry name" value="CSA_PPIASE_2"/>
    <property type="match status" value="1"/>
</dbReference>
<proteinExistence type="inferred from homology"/>
<sequence length="285" mass="31219">MLRMIQVVLLLLLALPAWAAQGQVLPVRENPENPIAHIHTTMGDIYIELFPAAAPRTVQNFMELARTGFYENTIFHRVIDGFMIQGGDPTGTGTGGPGYSFADEINARALGLDKEKVVQGGYLPHPSLGVNSQEEFQQLVVLPLIFALGISSQEELDARREEVERTLFSMSLKDAYVNLGYEYSENLPSRPLVKGALAMANSGPGTNGSQFFITLDGTPWLTGKHTVFGQVLFGMDVVEAIGKVRVDMSNRPRQQVSVRSVEILDQLPPLLLQLGNGNQNTRSTP</sequence>
<dbReference type="FunCoup" id="E6W2Z0">
    <property type="interactions" value="398"/>
</dbReference>
<name>E6W2Z0_DESIS</name>
<dbReference type="PANTHER" id="PTHR45625">
    <property type="entry name" value="PEPTIDYL-PROLYL CIS-TRANS ISOMERASE-RELATED"/>
    <property type="match status" value="1"/>
</dbReference>